<gene>
    <name evidence="2" type="ORF">KDK95_29415</name>
</gene>
<name>A0A941IPI3_9ACTN</name>
<dbReference type="EMBL" id="JAGSOH010000133">
    <property type="protein sequence ID" value="MBR7830456.1"/>
    <property type="molecule type" value="Genomic_DNA"/>
</dbReference>
<proteinExistence type="predicted"/>
<protein>
    <submittedName>
        <fullName evidence="2">Uncharacterized protein</fullName>
    </submittedName>
</protein>
<feature type="region of interest" description="Disordered" evidence="1">
    <location>
        <begin position="1"/>
        <end position="32"/>
    </location>
</feature>
<accession>A0A941IPI3</accession>
<evidence type="ECO:0000313" key="3">
    <source>
        <dbReference type="Proteomes" id="UP000676325"/>
    </source>
</evidence>
<dbReference type="Proteomes" id="UP000676325">
    <property type="component" value="Unassembled WGS sequence"/>
</dbReference>
<organism evidence="2 3">
    <name type="scientific">Actinospica acidithermotolerans</name>
    <dbReference type="NCBI Taxonomy" id="2828514"/>
    <lineage>
        <taxon>Bacteria</taxon>
        <taxon>Bacillati</taxon>
        <taxon>Actinomycetota</taxon>
        <taxon>Actinomycetes</taxon>
        <taxon>Catenulisporales</taxon>
        <taxon>Actinospicaceae</taxon>
        <taxon>Actinospica</taxon>
    </lineage>
</organism>
<sequence>MVSDMQVQGEGSGRKDSAASWPVETGAGPAPGAEEIEQLDDAQLEVERLLLERSLRRIAALVLRCEPTAKVLFVEVDSVWNYEPVGWSANAHLQRPREADSLEALEEAEIAAGRERELANLVENLGGWEHAWEPYTRFRDVDGGRYSLDLEALRIARIARSDEHPRWWTVIGTWSFCPGAALPPWTELVRATDPDTAARIAVRRRQAGRQHPHPPAPGEVAVLACAYAVYAGALPPAAQYV</sequence>
<reference evidence="2" key="1">
    <citation type="submission" date="2021-04" db="EMBL/GenBank/DDBJ databases">
        <title>Genome based classification of Actinospica acidithermotolerans sp. nov., an actinobacterium isolated from an Indonesian hot spring.</title>
        <authorList>
            <person name="Kusuma A.B."/>
            <person name="Putra K.E."/>
            <person name="Nafisah S."/>
            <person name="Loh J."/>
            <person name="Nouioui I."/>
            <person name="Goodfellow M."/>
        </authorList>
    </citation>
    <scope>NUCLEOTIDE SEQUENCE</scope>
    <source>
        <strain evidence="2">MGRD01-02</strain>
    </source>
</reference>
<dbReference type="RefSeq" id="WP_212521582.1">
    <property type="nucleotide sequence ID" value="NZ_JAGSOH010000133.1"/>
</dbReference>
<dbReference type="AlphaFoldDB" id="A0A941IPI3"/>
<evidence type="ECO:0000313" key="2">
    <source>
        <dbReference type="EMBL" id="MBR7830456.1"/>
    </source>
</evidence>
<evidence type="ECO:0000256" key="1">
    <source>
        <dbReference type="SAM" id="MobiDB-lite"/>
    </source>
</evidence>
<keyword evidence="3" id="KW-1185">Reference proteome</keyword>
<comment type="caution">
    <text evidence="2">The sequence shown here is derived from an EMBL/GenBank/DDBJ whole genome shotgun (WGS) entry which is preliminary data.</text>
</comment>